<evidence type="ECO:0000256" key="6">
    <source>
        <dbReference type="SAM" id="Phobius"/>
    </source>
</evidence>
<evidence type="ECO:0000256" key="1">
    <source>
        <dbReference type="ARBA" id="ARBA00004141"/>
    </source>
</evidence>
<evidence type="ECO:0000256" key="4">
    <source>
        <dbReference type="ARBA" id="ARBA00022989"/>
    </source>
</evidence>
<feature type="transmembrane region" description="Helical" evidence="6">
    <location>
        <begin position="75"/>
        <end position="97"/>
    </location>
</feature>
<dbReference type="PANTHER" id="PTHR30238">
    <property type="entry name" value="MEMBRANE BOUND PREDICTED REDOX MODULATOR"/>
    <property type="match status" value="1"/>
</dbReference>
<feature type="transmembrane region" description="Helical" evidence="6">
    <location>
        <begin position="44"/>
        <end position="63"/>
    </location>
</feature>
<protein>
    <submittedName>
        <fullName evidence="7">Membrane protein</fullName>
    </submittedName>
</protein>
<feature type="transmembrane region" description="Helical" evidence="6">
    <location>
        <begin position="201"/>
        <end position="225"/>
    </location>
</feature>
<dbReference type="PANTHER" id="PTHR30238:SF0">
    <property type="entry name" value="THYLAKOID MEMBRANE PROTEIN TERC, CHLOROPLASTIC"/>
    <property type="match status" value="1"/>
</dbReference>
<keyword evidence="5 6" id="KW-0472">Membrane</keyword>
<evidence type="ECO:0000256" key="2">
    <source>
        <dbReference type="ARBA" id="ARBA00007511"/>
    </source>
</evidence>
<feature type="transmembrane region" description="Helical" evidence="6">
    <location>
        <begin position="12"/>
        <end position="32"/>
    </location>
</feature>
<feature type="transmembrane region" description="Helical" evidence="6">
    <location>
        <begin position="231"/>
        <end position="251"/>
    </location>
</feature>
<organism evidence="7 8">
    <name type="scientific">Mesoterricola silvestris</name>
    <dbReference type="NCBI Taxonomy" id="2927979"/>
    <lineage>
        <taxon>Bacteria</taxon>
        <taxon>Pseudomonadati</taxon>
        <taxon>Acidobacteriota</taxon>
        <taxon>Holophagae</taxon>
        <taxon>Holophagales</taxon>
        <taxon>Holophagaceae</taxon>
        <taxon>Mesoterricola</taxon>
    </lineage>
</organism>
<reference evidence="8" key="1">
    <citation type="journal article" date="2023" name="Int. J. Syst. Evol. Microbiol.">
        <title>Mesoterricola silvestris gen. nov., sp. nov., Mesoterricola sediminis sp. nov., Geothrix oryzae sp. nov., Geothrix edaphica sp. nov., Geothrix rubra sp. nov., and Geothrix limicola sp. nov., six novel members of Acidobacteriota isolated from soils.</title>
        <authorList>
            <person name="Itoh H."/>
            <person name="Sugisawa Y."/>
            <person name="Mise K."/>
            <person name="Xu Z."/>
            <person name="Kuniyasu M."/>
            <person name="Ushijima N."/>
            <person name="Kawano K."/>
            <person name="Kobayashi E."/>
            <person name="Shiratori Y."/>
            <person name="Masuda Y."/>
            <person name="Senoo K."/>
        </authorList>
    </citation>
    <scope>NUCLEOTIDE SEQUENCE [LARGE SCALE GENOMIC DNA]</scope>
    <source>
        <strain evidence="8">W79</strain>
    </source>
</reference>
<feature type="transmembrane region" description="Helical" evidence="6">
    <location>
        <begin position="263"/>
        <end position="284"/>
    </location>
</feature>
<feature type="transmembrane region" description="Helical" evidence="6">
    <location>
        <begin position="290"/>
        <end position="308"/>
    </location>
</feature>
<feature type="transmembrane region" description="Helical" evidence="6">
    <location>
        <begin position="135"/>
        <end position="155"/>
    </location>
</feature>
<dbReference type="AlphaFoldDB" id="A0AA48KAN9"/>
<dbReference type="Proteomes" id="UP001238179">
    <property type="component" value="Chromosome"/>
</dbReference>
<evidence type="ECO:0000313" key="8">
    <source>
        <dbReference type="Proteomes" id="UP001238179"/>
    </source>
</evidence>
<dbReference type="NCBIfam" id="TIGR03718">
    <property type="entry name" value="R_switched_Alx"/>
    <property type="match status" value="1"/>
</dbReference>
<dbReference type="InterPro" id="IPR005496">
    <property type="entry name" value="Integral_membrane_TerC"/>
</dbReference>
<accession>A0AA48KAN9</accession>
<keyword evidence="4 6" id="KW-1133">Transmembrane helix</keyword>
<evidence type="ECO:0000256" key="3">
    <source>
        <dbReference type="ARBA" id="ARBA00022692"/>
    </source>
</evidence>
<dbReference type="GO" id="GO:0016020">
    <property type="term" value="C:membrane"/>
    <property type="evidence" value="ECO:0007669"/>
    <property type="project" value="UniProtKB-SubCell"/>
</dbReference>
<comment type="subcellular location">
    <subcellularLocation>
        <location evidence="1">Membrane</location>
        <topology evidence="1">Multi-pass membrane protein</topology>
    </subcellularLocation>
</comment>
<sequence length="315" mass="34908">MFHALLESAPWWAWLGFHVLVFAMLALDLGVFNRSAHEPSIRESGLWTAVWIALALAFNGLILKYMGPVHAGEYLAGYLLEKSLSVDNLFVFVLVFTSFQVPRRNQHRVLYWGVLGALVMRAVMILAGTALLQRFAWMTFVFGGFLIYTGVKMLVHRDEEPGDPKDGAVARAFQRVLPFDPEGGFTKLLVRKGGRTFATPMFLVLVVVEVTDLVFAVDSIPAVLAVTRNPFIVYTSNVFAILGLRSLYFLLARMVDRFHHLSIGLAVILALVGVKMCIAEWIHVPILHSLLAIGAILAGCILSSLWTTRPGKGRA</sequence>
<dbReference type="KEGG" id="msil:METEAL_40450"/>
<comment type="similarity">
    <text evidence="2">Belongs to the TerC family.</text>
</comment>
<keyword evidence="8" id="KW-1185">Reference proteome</keyword>
<keyword evidence="3 6" id="KW-0812">Transmembrane</keyword>
<dbReference type="InterPro" id="IPR022369">
    <property type="entry name" value="Integral_membrane_TerC_rswitch"/>
</dbReference>
<name>A0AA48KAN9_9BACT</name>
<dbReference type="Pfam" id="PF03741">
    <property type="entry name" value="TerC"/>
    <property type="match status" value="1"/>
</dbReference>
<feature type="transmembrane region" description="Helical" evidence="6">
    <location>
        <begin position="109"/>
        <end position="129"/>
    </location>
</feature>
<dbReference type="EMBL" id="AP027080">
    <property type="protein sequence ID" value="BDU74871.1"/>
    <property type="molecule type" value="Genomic_DNA"/>
</dbReference>
<evidence type="ECO:0000256" key="5">
    <source>
        <dbReference type="ARBA" id="ARBA00023136"/>
    </source>
</evidence>
<gene>
    <name evidence="7" type="ORF">METEAL_40450</name>
</gene>
<proteinExistence type="inferred from homology"/>
<dbReference type="RefSeq" id="WP_316413543.1">
    <property type="nucleotide sequence ID" value="NZ_AP027080.1"/>
</dbReference>
<evidence type="ECO:0000313" key="7">
    <source>
        <dbReference type="EMBL" id="BDU74871.1"/>
    </source>
</evidence>